<evidence type="ECO:0000256" key="6">
    <source>
        <dbReference type="SAM" id="SignalP"/>
    </source>
</evidence>
<keyword evidence="3" id="KW-0813">Transport</keyword>
<dbReference type="Gene3D" id="3.40.50.1980">
    <property type="entry name" value="Nitrogenase molybdenum iron protein domain"/>
    <property type="match status" value="2"/>
</dbReference>
<dbReference type="EMBL" id="CP159578">
    <property type="protein sequence ID" value="XCJ78071.1"/>
    <property type="molecule type" value="Genomic_DNA"/>
</dbReference>
<gene>
    <name evidence="8" type="ORF">ABV408_11520</name>
</gene>
<evidence type="ECO:0000256" key="3">
    <source>
        <dbReference type="ARBA" id="ARBA00022448"/>
    </source>
</evidence>
<keyword evidence="4" id="KW-0410">Iron transport</keyword>
<comment type="subcellular location">
    <subcellularLocation>
        <location evidence="1">Cell envelope</location>
    </subcellularLocation>
</comment>
<accession>A0AB74U1X4</accession>
<evidence type="ECO:0000256" key="1">
    <source>
        <dbReference type="ARBA" id="ARBA00004196"/>
    </source>
</evidence>
<dbReference type="PANTHER" id="PTHR30532:SF21">
    <property type="entry name" value="SIDEROPHORE-BINDING LIPOPROTEIN YFIY-RELATED"/>
    <property type="match status" value="1"/>
</dbReference>
<feature type="domain" description="Fe/B12 periplasmic-binding" evidence="7">
    <location>
        <begin position="38"/>
        <end position="302"/>
    </location>
</feature>
<dbReference type="RefSeq" id="WP_353979093.1">
    <property type="nucleotide sequence ID" value="NZ_CP159578.1"/>
</dbReference>
<dbReference type="GO" id="GO:1901678">
    <property type="term" value="P:iron coordination entity transport"/>
    <property type="evidence" value="ECO:0007669"/>
    <property type="project" value="UniProtKB-ARBA"/>
</dbReference>
<evidence type="ECO:0000256" key="2">
    <source>
        <dbReference type="ARBA" id="ARBA00008814"/>
    </source>
</evidence>
<organism evidence="8">
    <name type="scientific">Salinicola endophyticus</name>
    <dbReference type="NCBI Taxonomy" id="1949083"/>
    <lineage>
        <taxon>Bacteria</taxon>
        <taxon>Pseudomonadati</taxon>
        <taxon>Pseudomonadota</taxon>
        <taxon>Gammaproteobacteria</taxon>
        <taxon>Oceanospirillales</taxon>
        <taxon>Halomonadaceae</taxon>
        <taxon>Salinicola</taxon>
    </lineage>
</organism>
<evidence type="ECO:0000313" key="8">
    <source>
        <dbReference type="EMBL" id="XCJ78071.1"/>
    </source>
</evidence>
<dbReference type="InterPro" id="IPR051313">
    <property type="entry name" value="Bact_iron-sidero_bind"/>
</dbReference>
<name>A0AB74U1X4_9GAMM</name>
<dbReference type="PROSITE" id="PS50983">
    <property type="entry name" value="FE_B12_PBP"/>
    <property type="match status" value="1"/>
</dbReference>
<evidence type="ECO:0000256" key="5">
    <source>
        <dbReference type="ARBA" id="ARBA00022729"/>
    </source>
</evidence>
<keyword evidence="4" id="KW-0406">Ion transport</keyword>
<protein>
    <submittedName>
        <fullName evidence="8">Iron-siderophore ABC transporter substrate-binding protein</fullName>
    </submittedName>
</protein>
<dbReference type="GO" id="GO:0030288">
    <property type="term" value="C:outer membrane-bounded periplasmic space"/>
    <property type="evidence" value="ECO:0007669"/>
    <property type="project" value="TreeGrafter"/>
</dbReference>
<dbReference type="SUPFAM" id="SSF53807">
    <property type="entry name" value="Helical backbone' metal receptor"/>
    <property type="match status" value="1"/>
</dbReference>
<dbReference type="CDD" id="cd01146">
    <property type="entry name" value="FhuD"/>
    <property type="match status" value="1"/>
</dbReference>
<evidence type="ECO:0000259" key="7">
    <source>
        <dbReference type="PROSITE" id="PS50983"/>
    </source>
</evidence>
<dbReference type="Pfam" id="PF01497">
    <property type="entry name" value="Peripla_BP_2"/>
    <property type="match status" value="1"/>
</dbReference>
<keyword evidence="5 6" id="KW-0732">Signal</keyword>
<dbReference type="InterPro" id="IPR002491">
    <property type="entry name" value="ABC_transptr_periplasmic_BD"/>
</dbReference>
<comment type="similarity">
    <text evidence="2">Belongs to the bacterial solute-binding protein 8 family.</text>
</comment>
<proteinExistence type="inferred from homology"/>
<feature type="chain" id="PRO_5044501875" evidence="6">
    <location>
        <begin position="21"/>
        <end position="305"/>
    </location>
</feature>
<reference evidence="8" key="1">
    <citation type="submission" date="2024-06" db="EMBL/GenBank/DDBJ databases">
        <title>Complete genome of Salinicola endophyticus HNIBRBA4755.</title>
        <authorList>
            <person name="Shin S.Y."/>
            <person name="Kang H."/>
            <person name="Song J."/>
        </authorList>
    </citation>
    <scope>NUCLEOTIDE SEQUENCE</scope>
    <source>
        <strain evidence="8">HNIBRBA4755</strain>
    </source>
</reference>
<evidence type="ECO:0000256" key="4">
    <source>
        <dbReference type="ARBA" id="ARBA00022496"/>
    </source>
</evidence>
<feature type="signal peptide" evidence="6">
    <location>
        <begin position="1"/>
        <end position="20"/>
    </location>
</feature>
<dbReference type="AlphaFoldDB" id="A0AB74U1X4"/>
<keyword evidence="4" id="KW-0408">Iron</keyword>
<dbReference type="PANTHER" id="PTHR30532">
    <property type="entry name" value="IRON III DICITRATE-BINDING PERIPLASMIC PROTEIN"/>
    <property type="match status" value="1"/>
</dbReference>
<sequence>MKRRELIARALALAAMPALAGAGMVRQDEARAPRRTLRVVTLFQGATDTAVALGVAPVGVVLSWQDQPIYPYLRSALAHASLLGLETQPNLERIALLEPDLIVASRFRHQRIAPLLSALAPLMLLDDVYHYRHTLEAMAQALDRRARAVHLRRSLASRMASLRARLRQRFGARWPLTVALLDIRAGEIRSYLAPSFGGSVLTRLGFSWPRQIERQPGVLLTLSGVESLPALDADVFFLLQPRDRAAREHASRLRAHPLWQRLAAVRQGRVWQVDPVAWSLSGGVLGVFGMLDDLDAWLDTREASA</sequence>